<comment type="caution">
    <text evidence="1">The sequence shown here is derived from an EMBL/GenBank/DDBJ whole genome shotgun (WGS) entry which is preliminary data.</text>
</comment>
<accession>A0ACB8CJD2</accession>
<evidence type="ECO:0000313" key="2">
    <source>
        <dbReference type="Proteomes" id="UP000821865"/>
    </source>
</evidence>
<sequence length="138" mass="14174">MAVCDSAYKFLYVEVGGSGGESDGGVFGRSTLCKALETGKLGIPQPTAIPGGHVAPYVILGDEAFPLKEYLMRPYPKRYIKTDTTLPVVSISASVTSWSASCATDNDVFAAFVSASSVVVSGIVSDAAAEGSAPPFAS</sequence>
<organism evidence="1 2">
    <name type="scientific">Dermacentor silvarum</name>
    <name type="common">Tick</name>
    <dbReference type="NCBI Taxonomy" id="543639"/>
    <lineage>
        <taxon>Eukaryota</taxon>
        <taxon>Metazoa</taxon>
        <taxon>Ecdysozoa</taxon>
        <taxon>Arthropoda</taxon>
        <taxon>Chelicerata</taxon>
        <taxon>Arachnida</taxon>
        <taxon>Acari</taxon>
        <taxon>Parasitiformes</taxon>
        <taxon>Ixodida</taxon>
        <taxon>Ixodoidea</taxon>
        <taxon>Ixodidae</taxon>
        <taxon>Rhipicephalinae</taxon>
        <taxon>Dermacentor</taxon>
    </lineage>
</organism>
<protein>
    <submittedName>
        <fullName evidence="1">Uncharacterized protein</fullName>
    </submittedName>
</protein>
<evidence type="ECO:0000313" key="1">
    <source>
        <dbReference type="EMBL" id="KAH7945023.1"/>
    </source>
</evidence>
<gene>
    <name evidence="1" type="ORF">HPB49_004959</name>
</gene>
<proteinExistence type="predicted"/>
<keyword evidence="2" id="KW-1185">Reference proteome</keyword>
<reference evidence="1" key="1">
    <citation type="submission" date="2020-05" db="EMBL/GenBank/DDBJ databases">
        <title>Large-scale comparative analyses of tick genomes elucidate their genetic diversity and vector capacities.</title>
        <authorList>
            <person name="Jia N."/>
            <person name="Wang J."/>
            <person name="Shi W."/>
            <person name="Du L."/>
            <person name="Sun Y."/>
            <person name="Zhan W."/>
            <person name="Jiang J."/>
            <person name="Wang Q."/>
            <person name="Zhang B."/>
            <person name="Ji P."/>
            <person name="Sakyi L.B."/>
            <person name="Cui X."/>
            <person name="Yuan T."/>
            <person name="Jiang B."/>
            <person name="Yang W."/>
            <person name="Lam T.T.-Y."/>
            <person name="Chang Q."/>
            <person name="Ding S."/>
            <person name="Wang X."/>
            <person name="Zhu J."/>
            <person name="Ruan X."/>
            <person name="Zhao L."/>
            <person name="Wei J."/>
            <person name="Que T."/>
            <person name="Du C."/>
            <person name="Cheng J."/>
            <person name="Dai P."/>
            <person name="Han X."/>
            <person name="Huang E."/>
            <person name="Gao Y."/>
            <person name="Liu J."/>
            <person name="Shao H."/>
            <person name="Ye R."/>
            <person name="Li L."/>
            <person name="Wei W."/>
            <person name="Wang X."/>
            <person name="Wang C."/>
            <person name="Yang T."/>
            <person name="Huo Q."/>
            <person name="Li W."/>
            <person name="Guo W."/>
            <person name="Chen H."/>
            <person name="Zhou L."/>
            <person name="Ni X."/>
            <person name="Tian J."/>
            <person name="Zhou Y."/>
            <person name="Sheng Y."/>
            <person name="Liu T."/>
            <person name="Pan Y."/>
            <person name="Xia L."/>
            <person name="Li J."/>
            <person name="Zhao F."/>
            <person name="Cao W."/>
        </authorList>
    </citation>
    <scope>NUCLEOTIDE SEQUENCE</scope>
    <source>
        <strain evidence="1">Dsil-2018</strain>
    </source>
</reference>
<dbReference type="Proteomes" id="UP000821865">
    <property type="component" value="Chromosome 6"/>
</dbReference>
<dbReference type="EMBL" id="CM023475">
    <property type="protein sequence ID" value="KAH7945023.1"/>
    <property type="molecule type" value="Genomic_DNA"/>
</dbReference>
<name>A0ACB8CJD2_DERSI</name>